<dbReference type="InterPro" id="IPR029062">
    <property type="entry name" value="Class_I_gatase-like"/>
</dbReference>
<comment type="subcellular location">
    <subcellularLocation>
        <location evidence="5">Cytoplasm</location>
    </subcellularLocation>
</comment>
<proteinExistence type="inferred from homology"/>
<dbReference type="NCBIfam" id="TIGR01001">
    <property type="entry name" value="metA"/>
    <property type="match status" value="1"/>
</dbReference>
<dbReference type="InterPro" id="IPR005697">
    <property type="entry name" value="HST_MetA"/>
</dbReference>
<evidence type="ECO:0000313" key="7">
    <source>
        <dbReference type="EMBL" id="QQA00437.1"/>
    </source>
</evidence>
<feature type="active site" description="Acyl-thioester intermediate" evidence="5 6">
    <location>
        <position position="142"/>
    </location>
</feature>
<comment type="pathway">
    <text evidence="5">Amino-acid biosynthesis; L-methionine biosynthesis via de novo pathway; O-acetyl-L-homoserine from L-homoserine: step 1/1.</text>
</comment>
<dbReference type="Gene3D" id="3.40.50.880">
    <property type="match status" value="1"/>
</dbReference>
<comment type="caution">
    <text evidence="5">Lacks conserved residue(s) required for the propagation of feature annotation.</text>
</comment>
<dbReference type="RefSeq" id="WP_177527629.1">
    <property type="nucleotide sequence ID" value="NZ_CBCSHE010000001.1"/>
</dbReference>
<evidence type="ECO:0000256" key="2">
    <source>
        <dbReference type="ARBA" id="ARBA00022605"/>
    </source>
</evidence>
<accession>A0A7T3RCE3</accession>
<dbReference type="PANTHER" id="PTHR20919">
    <property type="entry name" value="HOMOSERINE O-SUCCINYLTRANSFERASE"/>
    <property type="match status" value="1"/>
</dbReference>
<dbReference type="EC" id="2.3.1.31" evidence="5"/>
<evidence type="ECO:0000256" key="1">
    <source>
        <dbReference type="ARBA" id="ARBA00022490"/>
    </source>
</evidence>
<dbReference type="PANTHER" id="PTHR20919:SF0">
    <property type="entry name" value="HOMOSERINE O-SUCCINYLTRANSFERASE"/>
    <property type="match status" value="1"/>
</dbReference>
<dbReference type="GO" id="GO:0004414">
    <property type="term" value="F:homoserine O-acetyltransferase activity"/>
    <property type="evidence" value="ECO:0007669"/>
    <property type="project" value="UniProtKB-EC"/>
</dbReference>
<evidence type="ECO:0000256" key="4">
    <source>
        <dbReference type="ARBA" id="ARBA00023315"/>
    </source>
</evidence>
<dbReference type="GO" id="GO:0005737">
    <property type="term" value="C:cytoplasm"/>
    <property type="evidence" value="ECO:0007669"/>
    <property type="project" value="UniProtKB-SubCell"/>
</dbReference>
<feature type="binding site" evidence="5">
    <location>
        <position position="249"/>
    </location>
    <ligand>
        <name>substrate</name>
    </ligand>
</feature>
<comment type="catalytic activity">
    <reaction evidence="5">
        <text>L-homoserine + acetyl-CoA = O-acetyl-L-homoserine + CoA</text>
        <dbReference type="Rhea" id="RHEA:13701"/>
        <dbReference type="ChEBI" id="CHEBI:57287"/>
        <dbReference type="ChEBI" id="CHEBI:57288"/>
        <dbReference type="ChEBI" id="CHEBI:57476"/>
        <dbReference type="ChEBI" id="CHEBI:57716"/>
        <dbReference type="EC" id="2.3.1.31"/>
    </reaction>
</comment>
<evidence type="ECO:0000256" key="3">
    <source>
        <dbReference type="ARBA" id="ARBA00022679"/>
    </source>
</evidence>
<evidence type="ECO:0000313" key="8">
    <source>
        <dbReference type="Proteomes" id="UP000595224"/>
    </source>
</evidence>
<dbReference type="KEGG" id="tper:IWA51_09165"/>
<keyword evidence="2 5" id="KW-0028">Amino-acid biosynthesis</keyword>
<dbReference type="GO" id="GO:0019281">
    <property type="term" value="P:L-methionine biosynthetic process from homoserine via O-succinyl-L-homoserine and cystathionine"/>
    <property type="evidence" value="ECO:0007669"/>
    <property type="project" value="InterPro"/>
</dbReference>
<dbReference type="HAMAP" id="MF_00295">
    <property type="entry name" value="MetA_acyltransf"/>
    <property type="match status" value="1"/>
</dbReference>
<dbReference type="UniPathway" id="UPA00051">
    <property type="reaction ID" value="UER00074"/>
</dbReference>
<gene>
    <name evidence="7" type="primary">metA</name>
    <name evidence="5" type="synonym">metAA</name>
    <name evidence="7" type="ORF">IWA51_09165</name>
</gene>
<feature type="binding site" evidence="5">
    <location>
        <position position="163"/>
    </location>
    <ligand>
        <name>substrate</name>
    </ligand>
</feature>
<keyword evidence="8" id="KW-1185">Reference proteome</keyword>
<dbReference type="EMBL" id="CP064936">
    <property type="protein sequence ID" value="QQA00437.1"/>
    <property type="molecule type" value="Genomic_DNA"/>
</dbReference>
<organism evidence="7 8">
    <name type="scientific">Treponema peruense</name>
    <dbReference type="NCBI Taxonomy" id="2787628"/>
    <lineage>
        <taxon>Bacteria</taxon>
        <taxon>Pseudomonadati</taxon>
        <taxon>Spirochaetota</taxon>
        <taxon>Spirochaetia</taxon>
        <taxon>Spirochaetales</taxon>
        <taxon>Treponemataceae</taxon>
        <taxon>Treponema</taxon>
    </lineage>
</organism>
<comment type="similarity">
    <text evidence="5">Belongs to the MetA family.</text>
</comment>
<feature type="active site" description="Proton acceptor" evidence="5">
    <location>
        <position position="235"/>
    </location>
</feature>
<feature type="site" description="Important for substrate specificity" evidence="5">
    <location>
        <position position="192"/>
    </location>
</feature>
<dbReference type="Pfam" id="PF04204">
    <property type="entry name" value="HTS"/>
    <property type="match status" value="1"/>
</dbReference>
<feature type="active site" evidence="5">
    <location>
        <position position="237"/>
    </location>
</feature>
<dbReference type="PIRSF" id="PIRSF000450">
    <property type="entry name" value="H_ser_succinyltr"/>
    <property type="match status" value="1"/>
</dbReference>
<reference evidence="7 8" key="1">
    <citation type="submission" date="2020-11" db="EMBL/GenBank/DDBJ databases">
        <title>Treponema Peruensis nv. sp., first commensal Treponema isolated from human feces.</title>
        <authorList>
            <person name="Belkhou C."/>
            <person name="Raes J."/>
        </authorList>
    </citation>
    <scope>NUCLEOTIDE SEQUENCE [LARGE SCALE GENOMIC DNA]</scope>
    <source>
        <strain evidence="7 8">RCC2812</strain>
    </source>
</reference>
<dbReference type="InterPro" id="IPR033752">
    <property type="entry name" value="MetA_family"/>
</dbReference>
<dbReference type="Proteomes" id="UP000595224">
    <property type="component" value="Chromosome"/>
</dbReference>
<keyword evidence="4 5" id="KW-0012">Acyltransferase</keyword>
<dbReference type="AlphaFoldDB" id="A0A7T3RCE3"/>
<sequence>MPIKIDSDLPARSTLENENIFVMTQERAASQDIRPLKIAIVNLMPTKEVTETQLLRLLSNTPLQIDISLVQMKGHVSKNTSSAHLEKFYINSEDILSQKFDGMIITGAPVEQIPFEQVDYWNELCKIMDYAKKNVFCTLYICWGAMAGLYHLYGINKHVVRDKFSGIYYSKLLDSTEPLLRGFDDFFPVPTSRYTRILPEDVLNNKKLKLLANSSVTGVTIAKSADNRSIFMTGHLEYDTDTLAQEYKRDIEKGLAAALPYNYFTDNNPQKAVFSRWRSTAHLFYSNWLNYYVYQATPYRLGDIEDK</sequence>
<keyword evidence="3 5" id="KW-0808">Transferase</keyword>
<evidence type="ECO:0000256" key="6">
    <source>
        <dbReference type="PIRSR" id="PIRSR000450-1"/>
    </source>
</evidence>
<feature type="site" description="Important for acyl-CoA specificity" evidence="5">
    <location>
        <position position="111"/>
    </location>
</feature>
<dbReference type="SUPFAM" id="SSF52317">
    <property type="entry name" value="Class I glutamine amidotransferase-like"/>
    <property type="match status" value="1"/>
</dbReference>
<dbReference type="CDD" id="cd03131">
    <property type="entry name" value="GATase1_HTS"/>
    <property type="match status" value="1"/>
</dbReference>
<keyword evidence="5" id="KW-0486">Methionine biosynthesis</keyword>
<evidence type="ECO:0000256" key="5">
    <source>
        <dbReference type="HAMAP-Rule" id="MF_00295"/>
    </source>
</evidence>
<feature type="binding site" evidence="5">
    <location>
        <position position="192"/>
    </location>
    <ligand>
        <name>substrate</name>
    </ligand>
</feature>
<keyword evidence="1 5" id="KW-0963">Cytoplasm</keyword>
<name>A0A7T3RCE3_9SPIR</name>
<dbReference type="GO" id="GO:0008899">
    <property type="term" value="F:homoserine O-succinyltransferase activity"/>
    <property type="evidence" value="ECO:0007669"/>
    <property type="project" value="UniProtKB-UniRule"/>
</dbReference>
<protein>
    <recommendedName>
        <fullName evidence="5">Homoserine O-acetyltransferase</fullName>
        <shortName evidence="5">HAT</shortName>
        <ecNumber evidence="5">2.3.1.31</ecNumber>
    </recommendedName>
    <alternativeName>
        <fullName evidence="5">Homoserine transacetylase</fullName>
        <shortName evidence="5">HTA</shortName>
    </alternativeName>
</protein>
<comment type="function">
    <text evidence="5">Transfers an acetyl group from acetyl-CoA to L-homoserine, forming acetyl-L-homoserine.</text>
</comment>